<proteinExistence type="predicted"/>
<dbReference type="AlphaFoldDB" id="A0A8S3W8E1"/>
<name>A0A8S3W8E1_PARAO</name>
<reference evidence="1" key="1">
    <citation type="submission" date="2021-04" db="EMBL/GenBank/DDBJ databases">
        <authorList>
            <person name="Tunstrom K."/>
        </authorList>
    </citation>
    <scope>NUCLEOTIDE SEQUENCE</scope>
</reference>
<dbReference type="Proteomes" id="UP000691718">
    <property type="component" value="Unassembled WGS sequence"/>
</dbReference>
<organism evidence="1 2">
    <name type="scientific">Parnassius apollo</name>
    <name type="common">Apollo butterfly</name>
    <name type="synonym">Papilio apollo</name>
    <dbReference type="NCBI Taxonomy" id="110799"/>
    <lineage>
        <taxon>Eukaryota</taxon>
        <taxon>Metazoa</taxon>
        <taxon>Ecdysozoa</taxon>
        <taxon>Arthropoda</taxon>
        <taxon>Hexapoda</taxon>
        <taxon>Insecta</taxon>
        <taxon>Pterygota</taxon>
        <taxon>Neoptera</taxon>
        <taxon>Endopterygota</taxon>
        <taxon>Lepidoptera</taxon>
        <taxon>Glossata</taxon>
        <taxon>Ditrysia</taxon>
        <taxon>Papilionoidea</taxon>
        <taxon>Papilionidae</taxon>
        <taxon>Parnassiinae</taxon>
        <taxon>Parnassini</taxon>
        <taxon>Parnassius</taxon>
        <taxon>Parnassius</taxon>
    </lineage>
</organism>
<sequence>MGGSILKYKLSNVSATHIMWNPRNNPVPQVFIDVLLDEEEAEEVVIDEEVGEQDDWDVSSMPICYVRSDRSWGDLSELLVEPAEVSGSPAPAPVAAPVAAPEAVPGPAPRIVEGSPAPAPVAAPVAAPEAVPGPAPRRVEAAMALLYLVAVLGPLRIPLVAPMIYRASSDHSERDGFD</sequence>
<protein>
    <submittedName>
        <fullName evidence="1">(apollo) hypothetical protein</fullName>
    </submittedName>
</protein>
<evidence type="ECO:0000313" key="2">
    <source>
        <dbReference type="Proteomes" id="UP000691718"/>
    </source>
</evidence>
<dbReference type="EMBL" id="CAJQZP010000209">
    <property type="protein sequence ID" value="CAG4945996.1"/>
    <property type="molecule type" value="Genomic_DNA"/>
</dbReference>
<gene>
    <name evidence="1" type="ORF">PAPOLLO_LOCUS3227</name>
</gene>
<comment type="caution">
    <text evidence="1">The sequence shown here is derived from an EMBL/GenBank/DDBJ whole genome shotgun (WGS) entry which is preliminary data.</text>
</comment>
<accession>A0A8S3W8E1</accession>
<keyword evidence="2" id="KW-1185">Reference proteome</keyword>
<evidence type="ECO:0000313" key="1">
    <source>
        <dbReference type="EMBL" id="CAG4945996.1"/>
    </source>
</evidence>